<dbReference type="EMBL" id="SOEG01000034">
    <property type="protein sequence ID" value="TDX48014.1"/>
    <property type="molecule type" value="Genomic_DNA"/>
</dbReference>
<name>A0A4R8GWF7_9FIRM</name>
<protein>
    <submittedName>
        <fullName evidence="2">Rubrerythrin</fullName>
    </submittedName>
</protein>
<comment type="caution">
    <text evidence="2">The sequence shown here is derived from an EMBL/GenBank/DDBJ whole genome shotgun (WGS) entry which is preliminary data.</text>
</comment>
<accession>A0A4R8GWF7</accession>
<dbReference type="AlphaFoldDB" id="A0A4R8GWF7"/>
<dbReference type="Pfam" id="PF02915">
    <property type="entry name" value="Rubrerythrin"/>
    <property type="match status" value="1"/>
</dbReference>
<dbReference type="PANTHER" id="PTHR33531:SF7">
    <property type="entry name" value="HYPOTHETICAL MEMBRANE PROTEIN, CONSERVED"/>
    <property type="match status" value="1"/>
</dbReference>
<dbReference type="GO" id="GO:0046872">
    <property type="term" value="F:metal ion binding"/>
    <property type="evidence" value="ECO:0007669"/>
    <property type="project" value="InterPro"/>
</dbReference>
<organism evidence="2 3">
    <name type="scientific">Orenia marismortui</name>
    <dbReference type="NCBI Taxonomy" id="46469"/>
    <lineage>
        <taxon>Bacteria</taxon>
        <taxon>Bacillati</taxon>
        <taxon>Bacillota</taxon>
        <taxon>Clostridia</taxon>
        <taxon>Halanaerobiales</taxon>
        <taxon>Halobacteroidaceae</taxon>
        <taxon>Orenia</taxon>
    </lineage>
</organism>
<dbReference type="InterPro" id="IPR012347">
    <property type="entry name" value="Ferritin-like"/>
</dbReference>
<dbReference type="InterPro" id="IPR009078">
    <property type="entry name" value="Ferritin-like_SF"/>
</dbReference>
<dbReference type="GO" id="GO:0016491">
    <property type="term" value="F:oxidoreductase activity"/>
    <property type="evidence" value="ECO:0007669"/>
    <property type="project" value="InterPro"/>
</dbReference>
<evidence type="ECO:0000313" key="2">
    <source>
        <dbReference type="EMBL" id="TDX48014.1"/>
    </source>
</evidence>
<feature type="domain" description="Rubrerythrin diiron-binding" evidence="1">
    <location>
        <begin position="11"/>
        <end position="153"/>
    </location>
</feature>
<dbReference type="STRING" id="926561.GCA_000379025_00540"/>
<dbReference type="RefSeq" id="WP_134118467.1">
    <property type="nucleotide sequence ID" value="NZ_SOEG01000034.1"/>
</dbReference>
<gene>
    <name evidence="2" type="ORF">C7959_13428</name>
</gene>
<dbReference type="PANTHER" id="PTHR33531">
    <property type="entry name" value="RUBRERYTHRIN SUBFAMILY"/>
    <property type="match status" value="1"/>
</dbReference>
<keyword evidence="3" id="KW-1185">Reference proteome</keyword>
<dbReference type="Gene3D" id="1.20.1260.10">
    <property type="match status" value="1"/>
</dbReference>
<dbReference type="InterPro" id="IPR003251">
    <property type="entry name" value="Rr_diiron-bd_dom"/>
</dbReference>
<proteinExistence type="predicted"/>
<evidence type="ECO:0000259" key="1">
    <source>
        <dbReference type="Pfam" id="PF02915"/>
    </source>
</evidence>
<reference evidence="2 3" key="1">
    <citation type="submission" date="2019-03" db="EMBL/GenBank/DDBJ databases">
        <title>Subsurface microbial communities from deep shales in Ohio and West Virginia, USA.</title>
        <authorList>
            <person name="Wrighton K."/>
        </authorList>
    </citation>
    <scope>NUCLEOTIDE SEQUENCE [LARGE SCALE GENOMIC DNA]</scope>
    <source>
        <strain evidence="2 3">MSL 6dP</strain>
    </source>
</reference>
<sequence>MYKTFNFDARELIDVAVKLEEEGYGFYKNLANLVSLKDVQKLFDFLASEEKVHKSKFKEMGKELATIDKHESYDGEYEDYIKSLINTHVINDLDLSIEKIKDNPQERKAIELAIRFEKDSIIAFNEFRKVMSDKHKKTIDQLIKEEKKHLVKLIRIKEGL</sequence>
<dbReference type="CDD" id="cd01045">
    <property type="entry name" value="Ferritin_like_AB"/>
    <property type="match status" value="1"/>
</dbReference>
<dbReference type="Proteomes" id="UP000295832">
    <property type="component" value="Unassembled WGS sequence"/>
</dbReference>
<evidence type="ECO:0000313" key="3">
    <source>
        <dbReference type="Proteomes" id="UP000295832"/>
    </source>
</evidence>
<dbReference type="SUPFAM" id="SSF47240">
    <property type="entry name" value="Ferritin-like"/>
    <property type="match status" value="1"/>
</dbReference>